<dbReference type="Gene3D" id="3.40.50.150">
    <property type="entry name" value="Vaccinia Virus protein VP39"/>
    <property type="match status" value="1"/>
</dbReference>
<comment type="caution">
    <text evidence="1">The sequence shown here is derived from an EMBL/GenBank/DDBJ whole genome shotgun (WGS) entry which is preliminary data.</text>
</comment>
<evidence type="ECO:0000313" key="2">
    <source>
        <dbReference type="Proteomes" id="UP001299970"/>
    </source>
</evidence>
<organism evidence="1 2">
    <name type="scientific">Pseudonocardia alaniniphila</name>
    <dbReference type="NCBI Taxonomy" id="75291"/>
    <lineage>
        <taxon>Bacteria</taxon>
        <taxon>Bacillati</taxon>
        <taxon>Actinomycetota</taxon>
        <taxon>Actinomycetes</taxon>
        <taxon>Pseudonocardiales</taxon>
        <taxon>Pseudonocardiaceae</taxon>
        <taxon>Pseudonocardia</taxon>
    </lineage>
</organism>
<name>A0ABS9TUL7_9PSEU</name>
<dbReference type="EMBL" id="JAKXMK010000059">
    <property type="protein sequence ID" value="MCH6172192.1"/>
    <property type="molecule type" value="Genomic_DNA"/>
</dbReference>
<dbReference type="CDD" id="cd02440">
    <property type="entry name" value="AdoMet_MTases"/>
    <property type="match status" value="1"/>
</dbReference>
<dbReference type="RefSeq" id="WP_241042999.1">
    <property type="nucleotide sequence ID" value="NZ_BAAAJF010000044.1"/>
</dbReference>
<dbReference type="Pfam" id="PF13489">
    <property type="entry name" value="Methyltransf_23"/>
    <property type="match status" value="1"/>
</dbReference>
<dbReference type="InterPro" id="IPR029063">
    <property type="entry name" value="SAM-dependent_MTases_sf"/>
</dbReference>
<keyword evidence="2" id="KW-1185">Reference proteome</keyword>
<accession>A0ABS9TUL7</accession>
<dbReference type="GO" id="GO:0032259">
    <property type="term" value="P:methylation"/>
    <property type="evidence" value="ECO:0007669"/>
    <property type="project" value="UniProtKB-KW"/>
</dbReference>
<dbReference type="GO" id="GO:0008168">
    <property type="term" value="F:methyltransferase activity"/>
    <property type="evidence" value="ECO:0007669"/>
    <property type="project" value="UniProtKB-KW"/>
</dbReference>
<gene>
    <name evidence="1" type="ORF">MMF94_41490</name>
</gene>
<reference evidence="1 2" key="1">
    <citation type="submission" date="2022-03" db="EMBL/GenBank/DDBJ databases">
        <title>Pseudonocardia alaer sp. nov., a novel actinomycete isolated from reed forest soil.</title>
        <authorList>
            <person name="Wang L."/>
        </authorList>
    </citation>
    <scope>NUCLEOTIDE SEQUENCE [LARGE SCALE GENOMIC DNA]</scope>
    <source>
        <strain evidence="1 2">Y-16303</strain>
    </source>
</reference>
<dbReference type="SUPFAM" id="SSF53335">
    <property type="entry name" value="S-adenosyl-L-methionine-dependent methyltransferases"/>
    <property type="match status" value="1"/>
</dbReference>
<keyword evidence="1" id="KW-0489">Methyltransferase</keyword>
<sequence length="240" mass="25008">MTDGAEPGDDDIAERVLRAAGSPDGSGPVRWAAAPLLTAGLVLDLCCGMGPLADELPAGRWLGVDPLARNPLRKPVLRASPWSLPLRAGAVDGIALVLALPGLPDLDALFAEIRRVLRPGGTLAVVVPSAVSRSAAELRLAPLLSPVHRSGWLHRSALDQAGWLLAAADFAVLSDDRVPFALPLPDAAAAHALVADLPRAGVWPPDLPEAVRVRVAAGLARRAGAGRTLPIPLRRLVARR</sequence>
<proteinExistence type="predicted"/>
<protein>
    <submittedName>
        <fullName evidence="1">Class I SAM-dependent methyltransferase</fullName>
    </submittedName>
</protein>
<dbReference type="Proteomes" id="UP001299970">
    <property type="component" value="Unassembled WGS sequence"/>
</dbReference>
<evidence type="ECO:0000313" key="1">
    <source>
        <dbReference type="EMBL" id="MCH6172192.1"/>
    </source>
</evidence>
<keyword evidence="1" id="KW-0808">Transferase</keyword>